<dbReference type="EMBL" id="JAYMYR010000003">
    <property type="protein sequence ID" value="KAK7374119.1"/>
    <property type="molecule type" value="Genomic_DNA"/>
</dbReference>
<reference evidence="2 3" key="1">
    <citation type="submission" date="2024-01" db="EMBL/GenBank/DDBJ databases">
        <title>The genomes of 5 underutilized Papilionoideae crops provide insights into root nodulation and disease resistanc.</title>
        <authorList>
            <person name="Jiang F."/>
        </authorList>
    </citation>
    <scope>NUCLEOTIDE SEQUENCE [LARGE SCALE GENOMIC DNA]</scope>
    <source>
        <strain evidence="2">JINMINGXINNONG_FW02</strain>
        <tissue evidence="2">Leaves</tissue>
    </source>
</reference>
<protein>
    <submittedName>
        <fullName evidence="2">Uncharacterized protein</fullName>
    </submittedName>
</protein>
<gene>
    <name evidence="2" type="ORF">VNO80_07545</name>
</gene>
<keyword evidence="1" id="KW-0812">Transmembrane</keyword>
<keyword evidence="3" id="KW-1185">Reference proteome</keyword>
<proteinExistence type="predicted"/>
<keyword evidence="1" id="KW-0472">Membrane</keyword>
<accession>A0AAN9RJQ7</accession>
<comment type="caution">
    <text evidence="2">The sequence shown here is derived from an EMBL/GenBank/DDBJ whole genome shotgun (WGS) entry which is preliminary data.</text>
</comment>
<name>A0AAN9RJQ7_PHACN</name>
<dbReference type="AlphaFoldDB" id="A0AAN9RJQ7"/>
<feature type="transmembrane region" description="Helical" evidence="1">
    <location>
        <begin position="91"/>
        <end position="109"/>
    </location>
</feature>
<sequence>MIISSFTTHSSSLIEIQQLLHSNFRIPFQVPSLIPLSARANLALSLRWLRILGTSHLHRLNLVHRYMGILILSMLQCVLFVKSPYHMIMRWQAILLSMVCVVIVNFCYLKTLGIIQLAKVHEGGLEEDSGITVLNPWIIYHSRSLMWLVP</sequence>
<evidence type="ECO:0000313" key="3">
    <source>
        <dbReference type="Proteomes" id="UP001374584"/>
    </source>
</evidence>
<keyword evidence="1" id="KW-1133">Transmembrane helix</keyword>
<evidence type="ECO:0000256" key="1">
    <source>
        <dbReference type="SAM" id="Phobius"/>
    </source>
</evidence>
<dbReference type="Proteomes" id="UP001374584">
    <property type="component" value="Unassembled WGS sequence"/>
</dbReference>
<evidence type="ECO:0000313" key="2">
    <source>
        <dbReference type="EMBL" id="KAK7374119.1"/>
    </source>
</evidence>
<organism evidence="2 3">
    <name type="scientific">Phaseolus coccineus</name>
    <name type="common">Scarlet runner bean</name>
    <name type="synonym">Phaseolus multiflorus</name>
    <dbReference type="NCBI Taxonomy" id="3886"/>
    <lineage>
        <taxon>Eukaryota</taxon>
        <taxon>Viridiplantae</taxon>
        <taxon>Streptophyta</taxon>
        <taxon>Embryophyta</taxon>
        <taxon>Tracheophyta</taxon>
        <taxon>Spermatophyta</taxon>
        <taxon>Magnoliopsida</taxon>
        <taxon>eudicotyledons</taxon>
        <taxon>Gunneridae</taxon>
        <taxon>Pentapetalae</taxon>
        <taxon>rosids</taxon>
        <taxon>fabids</taxon>
        <taxon>Fabales</taxon>
        <taxon>Fabaceae</taxon>
        <taxon>Papilionoideae</taxon>
        <taxon>50 kb inversion clade</taxon>
        <taxon>NPAAA clade</taxon>
        <taxon>indigoferoid/millettioid clade</taxon>
        <taxon>Phaseoleae</taxon>
        <taxon>Phaseolus</taxon>
    </lineage>
</organism>
<feature type="transmembrane region" description="Helical" evidence="1">
    <location>
        <begin position="66"/>
        <end position="85"/>
    </location>
</feature>